<name>A0A066VCA0_TILAU</name>
<evidence type="ECO:0000259" key="19">
    <source>
        <dbReference type="PROSITE" id="PS51456"/>
    </source>
</evidence>
<dbReference type="GO" id="GO:0016459">
    <property type="term" value="C:myosin complex"/>
    <property type="evidence" value="ECO:0007669"/>
    <property type="project" value="UniProtKB-KW"/>
</dbReference>
<accession>A0A066VCA0</accession>
<dbReference type="PANTHER" id="PTHR13140">
    <property type="entry name" value="MYOSIN"/>
    <property type="match status" value="1"/>
</dbReference>
<dbReference type="CDD" id="cd11858">
    <property type="entry name" value="SH3_Myosin-I_fungi"/>
    <property type="match status" value="1"/>
</dbReference>
<dbReference type="HOGENOM" id="CLU_000192_7_6_1"/>
<evidence type="ECO:0000259" key="20">
    <source>
        <dbReference type="PROSITE" id="PS51757"/>
    </source>
</evidence>
<dbReference type="STRING" id="1037660.A0A066VCA0"/>
<dbReference type="RefSeq" id="XP_013240512.1">
    <property type="nucleotide sequence ID" value="XM_013385058.1"/>
</dbReference>
<evidence type="ECO:0000256" key="13">
    <source>
        <dbReference type="ARBA" id="ARBA00023212"/>
    </source>
</evidence>
<keyword evidence="10 16" id="KW-0518">Myosin</keyword>
<dbReference type="InterPro" id="IPR035535">
    <property type="entry name" value="Fungal_myosin-I_SH3"/>
</dbReference>
<dbReference type="Pfam" id="PF00063">
    <property type="entry name" value="Myosin_head"/>
    <property type="match status" value="1"/>
</dbReference>
<dbReference type="Gene3D" id="2.30.30.40">
    <property type="entry name" value="SH3 Domains"/>
    <property type="match status" value="1"/>
</dbReference>
<evidence type="ECO:0000256" key="10">
    <source>
        <dbReference type="ARBA" id="ARBA00023123"/>
    </source>
</evidence>
<comment type="caution">
    <text evidence="21">The sequence shown here is derived from an EMBL/GenBank/DDBJ whole genome shotgun (WGS) entry which is preliminary data.</text>
</comment>
<dbReference type="FunFam" id="1.20.58.530:FF:000007">
    <property type="entry name" value="Myosin IE"/>
    <property type="match status" value="1"/>
</dbReference>
<reference evidence="21 22" key="1">
    <citation type="submission" date="2014-05" db="EMBL/GenBank/DDBJ databases">
        <title>Draft genome sequence of a rare smut relative, Tilletiaria anomala UBC 951.</title>
        <authorList>
            <consortium name="DOE Joint Genome Institute"/>
            <person name="Toome M."/>
            <person name="Kuo A."/>
            <person name="Henrissat B."/>
            <person name="Lipzen A."/>
            <person name="Tritt A."/>
            <person name="Yoshinaga Y."/>
            <person name="Zane M."/>
            <person name="Barry K."/>
            <person name="Grigoriev I.V."/>
            <person name="Spatafora J.W."/>
            <person name="Aimea M.C."/>
        </authorList>
    </citation>
    <scope>NUCLEOTIDE SEQUENCE [LARGE SCALE GENOMIC DNA]</scope>
    <source>
        <strain evidence="21 22">UBC 951</strain>
    </source>
</reference>
<dbReference type="InterPro" id="IPR027417">
    <property type="entry name" value="P-loop_NTPase"/>
</dbReference>
<feature type="domain" description="SH3" evidence="18">
    <location>
        <begin position="1082"/>
        <end position="1141"/>
    </location>
</feature>
<dbReference type="GO" id="GO:0000146">
    <property type="term" value="F:microfilament motor activity"/>
    <property type="evidence" value="ECO:0007669"/>
    <property type="project" value="TreeGrafter"/>
</dbReference>
<evidence type="ECO:0000256" key="11">
    <source>
        <dbReference type="ARBA" id="ARBA00023175"/>
    </source>
</evidence>
<evidence type="ECO:0000256" key="16">
    <source>
        <dbReference type="PROSITE-ProRule" id="PRU00782"/>
    </source>
</evidence>
<dbReference type="OrthoDB" id="6108017at2759"/>
<dbReference type="PROSITE" id="PS50002">
    <property type="entry name" value="SH3"/>
    <property type="match status" value="1"/>
</dbReference>
<evidence type="ECO:0000256" key="14">
    <source>
        <dbReference type="ARBA" id="ARBA00025586"/>
    </source>
</evidence>
<dbReference type="GO" id="GO:0051286">
    <property type="term" value="C:cell tip"/>
    <property type="evidence" value="ECO:0007669"/>
    <property type="project" value="TreeGrafter"/>
</dbReference>
<dbReference type="GO" id="GO:0007015">
    <property type="term" value="P:actin filament organization"/>
    <property type="evidence" value="ECO:0007669"/>
    <property type="project" value="TreeGrafter"/>
</dbReference>
<evidence type="ECO:0000313" key="22">
    <source>
        <dbReference type="Proteomes" id="UP000027361"/>
    </source>
</evidence>
<dbReference type="PROSITE" id="PS51757">
    <property type="entry name" value="TH1"/>
    <property type="match status" value="1"/>
</dbReference>
<evidence type="ECO:0000256" key="3">
    <source>
        <dbReference type="ARBA" id="ARBA00022443"/>
    </source>
</evidence>
<feature type="compositionally biased region" description="Low complexity" evidence="17">
    <location>
        <begin position="1163"/>
        <end position="1172"/>
    </location>
</feature>
<feature type="compositionally biased region" description="Low complexity" evidence="17">
    <location>
        <begin position="1256"/>
        <end position="1306"/>
    </location>
</feature>
<feature type="region of interest" description="Disordered" evidence="17">
    <location>
        <begin position="1139"/>
        <end position="1172"/>
    </location>
</feature>
<feature type="domain" description="Myosin motor" evidence="19">
    <location>
        <begin position="48"/>
        <end position="727"/>
    </location>
</feature>
<dbReference type="SUPFAM" id="SSF50044">
    <property type="entry name" value="SH3-domain"/>
    <property type="match status" value="1"/>
</dbReference>
<dbReference type="InterPro" id="IPR010926">
    <property type="entry name" value="Myosin_TH1"/>
</dbReference>
<dbReference type="PRINTS" id="PR00193">
    <property type="entry name" value="MYOSINHEAVY"/>
</dbReference>
<evidence type="ECO:0000256" key="15">
    <source>
        <dbReference type="PROSITE-ProRule" id="PRU00192"/>
    </source>
</evidence>
<dbReference type="Pfam" id="PF00018">
    <property type="entry name" value="SH3_1"/>
    <property type="match status" value="1"/>
</dbReference>
<dbReference type="InterPro" id="IPR036028">
    <property type="entry name" value="SH3-like_dom_sf"/>
</dbReference>
<feature type="region of interest" description="Disordered" evidence="17">
    <location>
        <begin position="1"/>
        <end position="29"/>
    </location>
</feature>
<dbReference type="Pfam" id="PF06017">
    <property type="entry name" value="Myosin_TH1"/>
    <property type="match status" value="1"/>
</dbReference>
<dbReference type="OMA" id="NDQENQC"/>
<keyword evidence="5" id="KW-0597">Phosphoprotein</keyword>
<feature type="region of interest" description="Disordered" evidence="17">
    <location>
        <begin position="1052"/>
        <end position="1073"/>
    </location>
</feature>
<dbReference type="FunFam" id="1.20.5.4820:FF:000004">
    <property type="entry name" value="Myosin IE"/>
    <property type="match status" value="1"/>
</dbReference>
<feature type="compositionally biased region" description="Low complexity" evidence="17">
    <location>
        <begin position="15"/>
        <end position="26"/>
    </location>
</feature>
<comment type="subcellular location">
    <subcellularLocation>
        <location evidence="1">Cytoplasm</location>
        <location evidence="1">Cytoskeleton</location>
        <location evidence="1">Actin patch</location>
    </subcellularLocation>
</comment>
<comment type="function">
    <text evidence="14">Type-I myosin implicated in the organization of the actin cytoskeleton. Required for proper actin cytoskeleton polarization. At the cell cortex, assembles in patch-like structures together with proteins from the actin-polymerizing machinery and promotes actin assembly. Functions as actin nucleation-promoting factor (NPF) for the Arp2/3 complex.</text>
</comment>
<dbReference type="PANTHER" id="PTHR13140:SF837">
    <property type="entry name" value="MYOSIN-3-RELATED"/>
    <property type="match status" value="1"/>
</dbReference>
<dbReference type="SUPFAM" id="SSF52540">
    <property type="entry name" value="P-loop containing nucleoside triphosphate hydrolases"/>
    <property type="match status" value="1"/>
</dbReference>
<comment type="similarity">
    <text evidence="2 16">Belongs to the TRAFAC class myosin-kinesin ATPase superfamily. Myosin family.</text>
</comment>
<keyword evidence="13" id="KW-0206">Cytoskeleton</keyword>
<keyword evidence="7 16" id="KW-0547">Nucleotide-binding</keyword>
<feature type="compositionally biased region" description="Pro residues" evidence="17">
    <location>
        <begin position="1140"/>
        <end position="1162"/>
    </location>
</feature>
<dbReference type="InterPro" id="IPR036072">
    <property type="entry name" value="MYSc_Myo1"/>
</dbReference>
<feature type="region of interest" description="Disordered" evidence="17">
    <location>
        <begin position="1256"/>
        <end position="1315"/>
    </location>
</feature>
<evidence type="ECO:0000313" key="21">
    <source>
        <dbReference type="EMBL" id="KDN37908.1"/>
    </source>
</evidence>
<dbReference type="InterPro" id="IPR001609">
    <property type="entry name" value="Myosin_head_motor_dom-like"/>
</dbReference>
<dbReference type="CDD" id="cd01378">
    <property type="entry name" value="MYSc_Myo1"/>
    <property type="match status" value="1"/>
</dbReference>
<evidence type="ECO:0000256" key="12">
    <source>
        <dbReference type="ARBA" id="ARBA00023203"/>
    </source>
</evidence>
<evidence type="ECO:0000256" key="1">
    <source>
        <dbReference type="ARBA" id="ARBA00004134"/>
    </source>
</evidence>
<dbReference type="GO" id="GO:0016787">
    <property type="term" value="F:hydrolase activity"/>
    <property type="evidence" value="ECO:0007669"/>
    <property type="project" value="UniProtKB-KW"/>
</dbReference>
<keyword evidence="6" id="KW-0677">Repeat</keyword>
<dbReference type="FunFam" id="1.20.120.720:FF:000015">
    <property type="entry name" value="Myosin I"/>
    <property type="match status" value="1"/>
</dbReference>
<evidence type="ECO:0000256" key="17">
    <source>
        <dbReference type="SAM" id="MobiDB-lite"/>
    </source>
</evidence>
<evidence type="ECO:0000256" key="9">
    <source>
        <dbReference type="ARBA" id="ARBA00022840"/>
    </source>
</evidence>
<keyword evidence="9 16" id="KW-0067">ATP-binding</keyword>
<keyword evidence="22" id="KW-1185">Reference proteome</keyword>
<feature type="region of interest" description="Actin-binding" evidence="16">
    <location>
        <begin position="600"/>
        <end position="622"/>
    </location>
</feature>
<dbReference type="GeneID" id="25263042"/>
<organism evidence="21 22">
    <name type="scientific">Tilletiaria anomala (strain ATCC 24038 / CBS 436.72 / UBC 951)</name>
    <dbReference type="NCBI Taxonomy" id="1037660"/>
    <lineage>
        <taxon>Eukaryota</taxon>
        <taxon>Fungi</taxon>
        <taxon>Dikarya</taxon>
        <taxon>Basidiomycota</taxon>
        <taxon>Ustilaginomycotina</taxon>
        <taxon>Exobasidiomycetes</taxon>
        <taxon>Georgefischeriales</taxon>
        <taxon>Tilletiariaceae</taxon>
        <taxon>Tilletiaria</taxon>
    </lineage>
</organism>
<dbReference type="Gene3D" id="1.20.58.530">
    <property type="match status" value="1"/>
</dbReference>
<dbReference type="Gene3D" id="1.20.5.4820">
    <property type="match status" value="1"/>
</dbReference>
<dbReference type="GO" id="GO:0051015">
    <property type="term" value="F:actin filament binding"/>
    <property type="evidence" value="ECO:0007669"/>
    <property type="project" value="TreeGrafter"/>
</dbReference>
<dbReference type="GO" id="GO:0030479">
    <property type="term" value="C:actin cortical patch"/>
    <property type="evidence" value="ECO:0007669"/>
    <property type="project" value="UniProtKB-SubCell"/>
</dbReference>
<dbReference type="SMART" id="SM00242">
    <property type="entry name" value="MYSc"/>
    <property type="match status" value="1"/>
</dbReference>
<dbReference type="InterPro" id="IPR036961">
    <property type="entry name" value="Kinesin_motor_dom_sf"/>
</dbReference>
<evidence type="ECO:0000259" key="18">
    <source>
        <dbReference type="PROSITE" id="PS50002"/>
    </source>
</evidence>
<evidence type="ECO:0000256" key="6">
    <source>
        <dbReference type="ARBA" id="ARBA00022737"/>
    </source>
</evidence>
<dbReference type="InterPro" id="IPR001452">
    <property type="entry name" value="SH3_domain"/>
</dbReference>
<evidence type="ECO:0000256" key="5">
    <source>
        <dbReference type="ARBA" id="ARBA00022553"/>
    </source>
</evidence>
<keyword evidence="3 15" id="KW-0728">SH3 domain</keyword>
<dbReference type="FunCoup" id="A0A066VCA0">
    <property type="interactions" value="94"/>
</dbReference>
<evidence type="ECO:0000256" key="2">
    <source>
        <dbReference type="ARBA" id="ARBA00008314"/>
    </source>
</evidence>
<dbReference type="GO" id="GO:0005886">
    <property type="term" value="C:plasma membrane"/>
    <property type="evidence" value="ECO:0007669"/>
    <property type="project" value="TreeGrafter"/>
</dbReference>
<evidence type="ECO:0000256" key="8">
    <source>
        <dbReference type="ARBA" id="ARBA00022801"/>
    </source>
</evidence>
<dbReference type="Gene3D" id="1.20.120.720">
    <property type="entry name" value="Myosin VI head, motor domain, U50 subdomain"/>
    <property type="match status" value="1"/>
</dbReference>
<dbReference type="GO" id="GO:0051666">
    <property type="term" value="P:actin cortical patch localization"/>
    <property type="evidence" value="ECO:0007669"/>
    <property type="project" value="TreeGrafter"/>
</dbReference>
<keyword evidence="12 16" id="KW-0009">Actin-binding</keyword>
<keyword evidence="8" id="KW-0378">Hydrolase</keyword>
<dbReference type="GO" id="GO:0005524">
    <property type="term" value="F:ATP binding"/>
    <property type="evidence" value="ECO:0007669"/>
    <property type="project" value="UniProtKB-UniRule"/>
</dbReference>
<dbReference type="FunFam" id="1.10.10.820:FF:000001">
    <property type="entry name" value="Myosin heavy chain"/>
    <property type="match status" value="1"/>
</dbReference>
<dbReference type="GO" id="GO:0006897">
    <property type="term" value="P:endocytosis"/>
    <property type="evidence" value="ECO:0007669"/>
    <property type="project" value="TreeGrafter"/>
</dbReference>
<feature type="domain" description="TH1" evidence="20">
    <location>
        <begin position="785"/>
        <end position="976"/>
    </location>
</feature>
<dbReference type="InParanoid" id="A0A066VCA0"/>
<keyword evidence="4" id="KW-0963">Cytoplasm</keyword>
<protein>
    <submittedName>
        <fullName evidence="21">Putative myosin I</fullName>
    </submittedName>
</protein>
<dbReference type="PROSITE" id="PS51456">
    <property type="entry name" value="MYOSIN_MOTOR"/>
    <property type="match status" value="1"/>
</dbReference>
<proteinExistence type="inferred from homology"/>
<dbReference type="Gene3D" id="3.40.850.10">
    <property type="entry name" value="Kinesin motor domain"/>
    <property type="match status" value="1"/>
</dbReference>
<feature type="binding site" evidence="16">
    <location>
        <begin position="141"/>
        <end position="148"/>
    </location>
    <ligand>
        <name>ATP</name>
        <dbReference type="ChEBI" id="CHEBI:30616"/>
    </ligand>
</feature>
<evidence type="ECO:0000256" key="4">
    <source>
        <dbReference type="ARBA" id="ARBA00022490"/>
    </source>
</evidence>
<dbReference type="Proteomes" id="UP000027361">
    <property type="component" value="Unassembled WGS sequence"/>
</dbReference>
<keyword evidence="11 16" id="KW-0505">Motor protein</keyword>
<feature type="region of interest" description="Disordered" evidence="17">
    <location>
        <begin position="962"/>
        <end position="1038"/>
    </location>
</feature>
<dbReference type="EMBL" id="JMSN01000129">
    <property type="protein sequence ID" value="KDN37908.1"/>
    <property type="molecule type" value="Genomic_DNA"/>
</dbReference>
<dbReference type="SMART" id="SM00326">
    <property type="entry name" value="SH3"/>
    <property type="match status" value="1"/>
</dbReference>
<sequence length="1315" mass="143099">MAISKKAGKKGAGGVAAPPKAAKKGGSTYAPGGVTKADWREGFKKPQAGVSDMTLLSQVTNEAINENLKKRFQNAEIYTYIGNVLISVNPFRDLGIYTEEILASYRGKNRLEMTPHVYAIAEGAYYNMQAYKENQCVIISGESGAGKTEAAKRIMQYIAAVSGGSSSGIQDIKDMVLATNPLLESFGCAKTLRNNNSSRHGKYLEIMFNSQGEPVGANITNYLLEKGRVVQQIRDERNFHIFYQFSKAASAAQRESFGVQGPEAYAYTANSQCLDVNGIDDVADFGETINAMNIIGLSADEQENVFRMLAAILWLGNTQFVEMEDGNAQISDLGVTDFVAYLLEVDSTAVVKALTQRIMETQRGGRRGSVYEVPLNPAQAASVRDALSKAIYNNMFDWIVERVNTSMKARAVSANVIGVLDIYGFEIFENNSFEQLCINYVNEKLQQIFIELTLKKEQEEYATERIQWTPIKYFNNKIVCDLIEEKRPPGIFAALNDACATAHADPTAADNSFGQRLSMLSSNPHFDSRGSKFLVKHYAGDVMYNVMGMTDKNKDALLKDILDLVDSSQNKFLGVLFPHRPDPNSKKRPPTAGDRIKASANALVENLMKAQPSYIRTIKPNQNKSPTEYDNTAILHQIKYLGLQENIRVRRAGFAYRNTFEKMVERFYLLSPHTSYAGEYIWQGDAKSGCEQILKDTGIAKEEWQMGVTKAFIKNPETLFALETMRDRYWHNMAMRIQRAYRNYLRYKNECAKRIQRMWMNKKETLVYAQMRDYGHQVLAGRKERRRFSLISMRRFTGDYLDVGGSSVEGEMLRQASGFGSTESVVFSTRIQLLVSRLGRSSKPSPRFFIMTDKAVYILVTQLVNKQPQTTCERRILLGQITNVGLSALRDDWVILNIAGSHEEPDPVFHCYFKTELVATLLQRTNGGPNVTVSNQLEYSKKKDKKASITFKKDETIPRDDVYKSSTVSVPSGEPAGSLSRPPAKKKPGVVRPITSGKLLRAGGPSNANNRPKPRAMPKPAAKPVTLPTRAPSVGTGTGLKAATSVVTNRGSPIVPRAASTGRSGPAPPPPPPAAAAIPDEPVVPMYKALYDFDTQESGEMALTKDEHVEVTQKEDNGWWLIKKDGLEGWAPSTYLELVPPKPKPLSRPTAPPAAKRPPPAAPGASSATNGSPAVSRAAFVAATSAPKPEAAPVLTAKPAVLPKAAVTAKPATVSKLHERPSSVAPDAGAAPVAVMPGMGNPGGFAAVLAAKKAANAAAANGGATNGAPAAPAGSNKPPLPLKPGGAKLPAIPAKPGAGAAAGGRVMPPPPPRRP</sequence>
<dbReference type="Gene3D" id="1.10.10.820">
    <property type="match status" value="1"/>
</dbReference>
<gene>
    <name evidence="21" type="ORF">K437DRAFT_240435</name>
</gene>
<evidence type="ECO:0000256" key="7">
    <source>
        <dbReference type="ARBA" id="ARBA00022741"/>
    </source>
</evidence>